<evidence type="ECO:0000256" key="1">
    <source>
        <dbReference type="SAM" id="Coils"/>
    </source>
</evidence>
<comment type="caution">
    <text evidence="3">The sequence shown here is derived from an EMBL/GenBank/DDBJ whole genome shotgun (WGS) entry which is preliminary data.</text>
</comment>
<sequence>MSSVLDRIIQIDISSDKLAAYLSFRPADEEDITFSTEELEAFVQKHGVRFGVYHDVLSKIAKQPEQYFATKIQIAAGQPPVQGENGFIHLILPNQSGSSPKDAGDGSVDLKEIKRLNNVKKGQPIASRVEAKEGIPGKTIGGEDIPAKPGTEARFKIGKNVVCDPGNTTMYAAIDGLFTYTEDEKMNVFPVYEVNGDVDYSVGNIDFVGNVVVRGNVLTGFKISAAGDIRIVGGVEGAEIEAGGSIEISAGILGHNKGHVIAAQNVKSSFIQDANVKAGKNVIVNQSIMHSQIRAGKAVVCNGSKGLIVGGHIQAGEYIQARTIGNTMSTATVLEVGVLPELRNELLELKGKMTESMDNLDKTDKALKLLDQMAATGQIDKDKLALRVKLSNTRKQTNEELEHIRERMLEIEKALEDSGDAYIEVMSTIYGGSKLVIGRMIKFIKDPIKYIKFHIRDGEISTSSR</sequence>
<dbReference type="PANTHER" id="PTHR38032">
    <property type="entry name" value="POLYMERASE-RELATED"/>
    <property type="match status" value="1"/>
</dbReference>
<feature type="domain" description="Flagellar Assembly Protein A N-terminal region" evidence="2">
    <location>
        <begin position="9"/>
        <end position="181"/>
    </location>
</feature>
<dbReference type="InterPro" id="IPR046866">
    <property type="entry name" value="FapA_N"/>
</dbReference>
<accession>A0ABW1IMI9</accession>
<dbReference type="PANTHER" id="PTHR38032:SF1">
    <property type="entry name" value="RNA-BINDING PROTEIN KHPB N-TERMINAL DOMAIN-CONTAINING PROTEIN"/>
    <property type="match status" value="1"/>
</dbReference>
<evidence type="ECO:0000259" key="2">
    <source>
        <dbReference type="Pfam" id="PF20250"/>
    </source>
</evidence>
<proteinExistence type="predicted"/>
<dbReference type="Pfam" id="PF03961">
    <property type="entry name" value="FapA"/>
    <property type="match status" value="1"/>
</dbReference>
<keyword evidence="4" id="KW-1185">Reference proteome</keyword>
<dbReference type="InterPro" id="IPR005646">
    <property type="entry name" value="FapA"/>
</dbReference>
<keyword evidence="1" id="KW-0175">Coiled coil</keyword>
<organism evidence="3 4">
    <name type="scientific">Marinicrinis lubricantis</name>
    <dbReference type="NCBI Taxonomy" id="2086470"/>
    <lineage>
        <taxon>Bacteria</taxon>
        <taxon>Bacillati</taxon>
        <taxon>Bacillota</taxon>
        <taxon>Bacilli</taxon>
        <taxon>Bacillales</taxon>
        <taxon>Paenibacillaceae</taxon>
    </lineage>
</organism>
<dbReference type="RefSeq" id="WP_379893551.1">
    <property type="nucleotide sequence ID" value="NZ_CBCSCT010000001.1"/>
</dbReference>
<dbReference type="Proteomes" id="UP001596250">
    <property type="component" value="Unassembled WGS sequence"/>
</dbReference>
<dbReference type="Pfam" id="PF20250">
    <property type="entry name" value="FapA_N"/>
    <property type="match status" value="1"/>
</dbReference>
<reference evidence="4" key="1">
    <citation type="journal article" date="2019" name="Int. J. Syst. Evol. Microbiol.">
        <title>The Global Catalogue of Microorganisms (GCM) 10K type strain sequencing project: providing services to taxonomists for standard genome sequencing and annotation.</title>
        <authorList>
            <consortium name="The Broad Institute Genomics Platform"/>
            <consortium name="The Broad Institute Genome Sequencing Center for Infectious Disease"/>
            <person name="Wu L."/>
            <person name="Ma J."/>
        </authorList>
    </citation>
    <scope>NUCLEOTIDE SEQUENCE [LARGE SCALE GENOMIC DNA]</scope>
    <source>
        <strain evidence="4">CCM 8749</strain>
    </source>
</reference>
<evidence type="ECO:0000313" key="3">
    <source>
        <dbReference type="EMBL" id="MFC5986223.1"/>
    </source>
</evidence>
<protein>
    <submittedName>
        <fullName evidence="3">DUF342 domain-containing protein</fullName>
    </submittedName>
</protein>
<feature type="coiled-coil region" evidence="1">
    <location>
        <begin position="387"/>
        <end position="414"/>
    </location>
</feature>
<gene>
    <name evidence="3" type="ORF">ACFPXP_07225</name>
</gene>
<dbReference type="EMBL" id="JBHSQV010000036">
    <property type="protein sequence ID" value="MFC5986223.1"/>
    <property type="molecule type" value="Genomic_DNA"/>
</dbReference>
<name>A0ABW1IMI9_9BACL</name>
<evidence type="ECO:0000313" key="4">
    <source>
        <dbReference type="Proteomes" id="UP001596250"/>
    </source>
</evidence>
<dbReference type="InterPro" id="IPR046865">
    <property type="entry name" value="FapA_b_solenoid"/>
</dbReference>